<keyword evidence="3" id="KW-0805">Transcription regulation</keyword>
<dbReference type="HOGENOM" id="CLU_000445_30_4_9"/>
<dbReference type="Gene3D" id="6.10.250.690">
    <property type="match status" value="1"/>
</dbReference>
<dbReference type="InterPro" id="IPR001789">
    <property type="entry name" value="Sig_transdc_resp-reg_receiver"/>
</dbReference>
<dbReference type="OrthoDB" id="9802426at2"/>
<protein>
    <submittedName>
        <fullName evidence="10">Response regulator receiver domain protein</fullName>
    </submittedName>
</protein>
<dbReference type="PROSITE" id="PS51755">
    <property type="entry name" value="OMPR_PHOB"/>
    <property type="match status" value="1"/>
</dbReference>
<dbReference type="EMBL" id="AEEH01000048">
    <property type="protein sequence ID" value="EFM24825.1"/>
    <property type="molecule type" value="Genomic_DNA"/>
</dbReference>
<dbReference type="GO" id="GO:0005829">
    <property type="term" value="C:cytosol"/>
    <property type="evidence" value="ECO:0007669"/>
    <property type="project" value="TreeGrafter"/>
</dbReference>
<dbReference type="STRING" id="862517.HMPREF9225_1691"/>
<evidence type="ECO:0000313" key="11">
    <source>
        <dbReference type="Proteomes" id="UP000003280"/>
    </source>
</evidence>
<keyword evidence="11" id="KW-1185">Reference proteome</keyword>
<dbReference type="PROSITE" id="PS50110">
    <property type="entry name" value="RESPONSE_REGULATORY"/>
    <property type="match status" value="1"/>
</dbReference>
<keyword evidence="4 7" id="KW-0238">DNA-binding</keyword>
<dbReference type="RefSeq" id="WP_008902466.1">
    <property type="nucleotide sequence ID" value="NZ_GL397071.1"/>
</dbReference>
<dbReference type="Gene3D" id="1.10.10.10">
    <property type="entry name" value="Winged helix-like DNA-binding domain superfamily/Winged helix DNA-binding domain"/>
    <property type="match status" value="1"/>
</dbReference>
<keyword evidence="2" id="KW-0902">Two-component regulatory system</keyword>
<dbReference type="SMART" id="SM00862">
    <property type="entry name" value="Trans_reg_C"/>
    <property type="match status" value="1"/>
</dbReference>
<gene>
    <name evidence="10" type="ORF">HMPREF9225_1691</name>
</gene>
<keyword evidence="1 6" id="KW-0597">Phosphoprotein</keyword>
<dbReference type="InterPro" id="IPR001867">
    <property type="entry name" value="OmpR/PhoB-type_DNA-bd"/>
</dbReference>
<proteinExistence type="predicted"/>
<comment type="caution">
    <text evidence="10">The sequence shown here is derived from an EMBL/GenBank/DDBJ whole genome shotgun (WGS) entry which is preliminary data.</text>
</comment>
<evidence type="ECO:0000256" key="7">
    <source>
        <dbReference type="PROSITE-ProRule" id="PRU01091"/>
    </source>
</evidence>
<dbReference type="Pfam" id="PF00072">
    <property type="entry name" value="Response_reg"/>
    <property type="match status" value="1"/>
</dbReference>
<accession>E0NNF2</accession>
<dbReference type="CDD" id="cd00383">
    <property type="entry name" value="trans_reg_C"/>
    <property type="match status" value="1"/>
</dbReference>
<dbReference type="SUPFAM" id="SSF46894">
    <property type="entry name" value="C-terminal effector domain of the bipartite response regulators"/>
    <property type="match status" value="1"/>
</dbReference>
<dbReference type="Proteomes" id="UP000003280">
    <property type="component" value="Unassembled WGS sequence"/>
</dbReference>
<dbReference type="SMART" id="SM00448">
    <property type="entry name" value="REC"/>
    <property type="match status" value="1"/>
</dbReference>
<sequence>MDVYNILVAEDDKEIRDLIGLYLERENYRVFYAEDGEKCLEIFDREHIDLIIMDLMMPNVSGEDAILRIRENSYVPIIILSAKSQEFEKIIGLNIGADDYMTKPFNPSELMARVASQLRRTKKYVKESASIVEIGNLKLDKNQKTIFLNNKKIDLTNIEYLILEFMMSNPNVVFSIDKIYEEVWNEPAIDPKTVTVHIRRIREKIEADPQNPIYLKVKWGMGYIFVDPRKNDK</sequence>
<feature type="modified residue" description="4-aspartylphosphate" evidence="6">
    <location>
        <position position="54"/>
    </location>
</feature>
<evidence type="ECO:0000256" key="5">
    <source>
        <dbReference type="ARBA" id="ARBA00023163"/>
    </source>
</evidence>
<evidence type="ECO:0000256" key="1">
    <source>
        <dbReference type="ARBA" id="ARBA00022553"/>
    </source>
</evidence>
<dbReference type="InterPro" id="IPR039420">
    <property type="entry name" value="WalR-like"/>
</dbReference>
<dbReference type="InterPro" id="IPR036388">
    <property type="entry name" value="WH-like_DNA-bd_sf"/>
</dbReference>
<dbReference type="InterPro" id="IPR011006">
    <property type="entry name" value="CheY-like_superfamily"/>
</dbReference>
<feature type="DNA-binding region" description="OmpR/PhoB-type" evidence="7">
    <location>
        <begin position="129"/>
        <end position="227"/>
    </location>
</feature>
<evidence type="ECO:0000256" key="3">
    <source>
        <dbReference type="ARBA" id="ARBA00023015"/>
    </source>
</evidence>
<organism evidence="10 11">
    <name type="scientific">Peptoniphilus duerdenii ATCC BAA-1640</name>
    <dbReference type="NCBI Taxonomy" id="862517"/>
    <lineage>
        <taxon>Bacteria</taxon>
        <taxon>Bacillati</taxon>
        <taxon>Bacillota</taxon>
        <taxon>Tissierellia</taxon>
        <taxon>Tissierellales</taxon>
        <taxon>Peptoniphilaceae</taxon>
        <taxon>Peptoniphilus</taxon>
    </lineage>
</organism>
<dbReference type="GO" id="GO:0032993">
    <property type="term" value="C:protein-DNA complex"/>
    <property type="evidence" value="ECO:0007669"/>
    <property type="project" value="TreeGrafter"/>
</dbReference>
<dbReference type="GO" id="GO:0000156">
    <property type="term" value="F:phosphorelay response regulator activity"/>
    <property type="evidence" value="ECO:0007669"/>
    <property type="project" value="TreeGrafter"/>
</dbReference>
<dbReference type="SUPFAM" id="SSF52172">
    <property type="entry name" value="CheY-like"/>
    <property type="match status" value="1"/>
</dbReference>
<dbReference type="Gene3D" id="3.40.50.2300">
    <property type="match status" value="1"/>
</dbReference>
<dbReference type="eggNOG" id="COG0745">
    <property type="taxonomic scope" value="Bacteria"/>
</dbReference>
<dbReference type="FunFam" id="1.10.10.10:FF:000018">
    <property type="entry name" value="DNA-binding response regulator ResD"/>
    <property type="match status" value="1"/>
</dbReference>
<name>E0NNF2_9FIRM</name>
<evidence type="ECO:0000256" key="6">
    <source>
        <dbReference type="PROSITE-ProRule" id="PRU00169"/>
    </source>
</evidence>
<dbReference type="PANTHER" id="PTHR48111:SF40">
    <property type="entry name" value="PHOSPHATE REGULON TRANSCRIPTIONAL REGULATORY PROTEIN PHOB"/>
    <property type="match status" value="1"/>
</dbReference>
<dbReference type="CDD" id="cd17574">
    <property type="entry name" value="REC_OmpR"/>
    <property type="match status" value="1"/>
</dbReference>
<evidence type="ECO:0000256" key="4">
    <source>
        <dbReference type="ARBA" id="ARBA00023125"/>
    </source>
</evidence>
<dbReference type="InterPro" id="IPR016032">
    <property type="entry name" value="Sig_transdc_resp-reg_C-effctor"/>
</dbReference>
<dbReference type="AlphaFoldDB" id="E0NNF2"/>
<feature type="domain" description="OmpR/PhoB-type" evidence="9">
    <location>
        <begin position="129"/>
        <end position="227"/>
    </location>
</feature>
<evidence type="ECO:0000259" key="9">
    <source>
        <dbReference type="PROSITE" id="PS51755"/>
    </source>
</evidence>
<keyword evidence="5" id="KW-0804">Transcription</keyword>
<evidence type="ECO:0000313" key="10">
    <source>
        <dbReference type="EMBL" id="EFM24825.1"/>
    </source>
</evidence>
<feature type="domain" description="Response regulatory" evidence="8">
    <location>
        <begin position="5"/>
        <end position="118"/>
    </location>
</feature>
<dbReference type="GO" id="GO:0000976">
    <property type="term" value="F:transcription cis-regulatory region binding"/>
    <property type="evidence" value="ECO:0007669"/>
    <property type="project" value="TreeGrafter"/>
</dbReference>
<dbReference type="Pfam" id="PF00486">
    <property type="entry name" value="Trans_reg_C"/>
    <property type="match status" value="1"/>
</dbReference>
<evidence type="ECO:0000259" key="8">
    <source>
        <dbReference type="PROSITE" id="PS50110"/>
    </source>
</evidence>
<evidence type="ECO:0000256" key="2">
    <source>
        <dbReference type="ARBA" id="ARBA00023012"/>
    </source>
</evidence>
<reference evidence="10 11" key="1">
    <citation type="submission" date="2010-07" db="EMBL/GenBank/DDBJ databases">
        <authorList>
            <person name="Muzny D."/>
            <person name="Qin X."/>
            <person name="Deng J."/>
            <person name="Jiang H."/>
            <person name="Liu Y."/>
            <person name="Qu J."/>
            <person name="Song X.-Z."/>
            <person name="Zhang L."/>
            <person name="Thornton R."/>
            <person name="Coyle M."/>
            <person name="Francisco L."/>
            <person name="Jackson L."/>
            <person name="Javaid M."/>
            <person name="Korchina V."/>
            <person name="Kovar C."/>
            <person name="Mata R."/>
            <person name="Mathew T."/>
            <person name="Ngo R."/>
            <person name="Nguyen L."/>
            <person name="Nguyen N."/>
            <person name="Okwuonu G."/>
            <person name="Ongeri F."/>
            <person name="Pham C."/>
            <person name="Simmons D."/>
            <person name="Wilczek-Boney K."/>
            <person name="Hale W."/>
            <person name="Jakkamsetti A."/>
            <person name="Pham P."/>
            <person name="Ruth R."/>
            <person name="San Lucas F."/>
            <person name="Warren J."/>
            <person name="Zhang J."/>
            <person name="Zhao Z."/>
            <person name="Zhou C."/>
            <person name="Zhu D."/>
            <person name="Lee S."/>
            <person name="Bess C."/>
            <person name="Blankenburg K."/>
            <person name="Forbes L."/>
            <person name="Fu Q."/>
            <person name="Gubbala S."/>
            <person name="Hirani K."/>
            <person name="Jayaseelan J.C."/>
            <person name="Lara F."/>
            <person name="Munidasa M."/>
            <person name="Palculict T."/>
            <person name="Patil S."/>
            <person name="Pu L.-L."/>
            <person name="Saada N."/>
            <person name="Tang L."/>
            <person name="Weissenberger G."/>
            <person name="Zhu Y."/>
            <person name="Hemphill L."/>
            <person name="Shang Y."/>
            <person name="Youmans B."/>
            <person name="Ayvaz T."/>
            <person name="Ross M."/>
            <person name="Santibanez J."/>
            <person name="Aqrawi P."/>
            <person name="Gross S."/>
            <person name="Joshi V."/>
            <person name="Fowler G."/>
            <person name="Nazareth L."/>
            <person name="Reid J."/>
            <person name="Worley K."/>
            <person name="Petrosino J."/>
            <person name="Highlander S."/>
            <person name="Gibbs R."/>
        </authorList>
    </citation>
    <scope>NUCLEOTIDE SEQUENCE [LARGE SCALE GENOMIC DNA]</scope>
    <source>
        <strain evidence="10 11">ATCC BAA-1640</strain>
    </source>
</reference>
<dbReference type="PANTHER" id="PTHR48111">
    <property type="entry name" value="REGULATOR OF RPOS"/>
    <property type="match status" value="1"/>
</dbReference>
<dbReference type="GO" id="GO:0006355">
    <property type="term" value="P:regulation of DNA-templated transcription"/>
    <property type="evidence" value="ECO:0007669"/>
    <property type="project" value="InterPro"/>
</dbReference>